<accession>A0A7M7GUJ3</accession>
<evidence type="ECO:0000256" key="6">
    <source>
        <dbReference type="ARBA" id="ARBA00022946"/>
    </source>
</evidence>
<dbReference type="InterPro" id="IPR038459">
    <property type="entry name" value="MT_TRM10-typ_sf"/>
</dbReference>
<organism evidence="11">
    <name type="scientific">Apis mellifera</name>
    <name type="common">Honeybee</name>
    <dbReference type="NCBI Taxonomy" id="7460"/>
    <lineage>
        <taxon>Eukaryota</taxon>
        <taxon>Metazoa</taxon>
        <taxon>Ecdysozoa</taxon>
        <taxon>Arthropoda</taxon>
        <taxon>Hexapoda</taxon>
        <taxon>Insecta</taxon>
        <taxon>Pterygota</taxon>
        <taxon>Neoptera</taxon>
        <taxon>Endopterygota</taxon>
        <taxon>Hymenoptera</taxon>
        <taxon>Apocrita</taxon>
        <taxon>Aculeata</taxon>
        <taxon>Apoidea</taxon>
        <taxon>Anthophila</taxon>
        <taxon>Apidae</taxon>
        <taxon>Apis</taxon>
    </lineage>
</organism>
<proteinExistence type="predicted"/>
<evidence type="ECO:0000256" key="7">
    <source>
        <dbReference type="ARBA" id="ARBA00023054"/>
    </source>
</evidence>
<evidence type="ECO:0000259" key="10">
    <source>
        <dbReference type="PROSITE" id="PS51675"/>
    </source>
</evidence>
<keyword evidence="6" id="KW-0809">Transit peptide</keyword>
<evidence type="ECO:0000313" key="13">
    <source>
        <dbReference type="RefSeq" id="XP_006567053.2"/>
    </source>
</evidence>
<dbReference type="AlphaFoldDB" id="A0A7M7GUJ3"/>
<evidence type="ECO:0000313" key="11">
    <source>
        <dbReference type="EnsemblMetazoa" id="XP_006567053"/>
    </source>
</evidence>
<dbReference type="GO" id="GO:0005654">
    <property type="term" value="C:nucleoplasm"/>
    <property type="evidence" value="ECO:0007669"/>
    <property type="project" value="TreeGrafter"/>
</dbReference>
<dbReference type="PANTHER" id="PTHR13563:SF5">
    <property type="entry name" value="TRNA METHYLTRANSFERASE 10 HOMOLOG C"/>
    <property type="match status" value="1"/>
</dbReference>
<dbReference type="InterPro" id="IPR028564">
    <property type="entry name" value="MT_TRM10-typ"/>
</dbReference>
<keyword evidence="5" id="KW-0819">tRNA processing</keyword>
<dbReference type="GO" id="GO:0005739">
    <property type="term" value="C:mitochondrion"/>
    <property type="evidence" value="ECO:0007669"/>
    <property type="project" value="UniProtKB-SubCell"/>
</dbReference>
<dbReference type="OrthoDB" id="9976048at2759"/>
<dbReference type="GO" id="GO:0070131">
    <property type="term" value="P:positive regulation of mitochondrial translation"/>
    <property type="evidence" value="ECO:0007669"/>
    <property type="project" value="TreeGrafter"/>
</dbReference>
<protein>
    <recommendedName>
        <fullName evidence="9">RNA (guanine-9-)-methyltransferase domain-containing protein 1</fullName>
    </recommendedName>
</protein>
<dbReference type="InterPro" id="IPR025812">
    <property type="entry name" value="Trm10_C_MTase_dom"/>
</dbReference>
<sequence length="387" mass="46669">MYDRFCLNFVTFVTKIYSNVSIQNAHKITISQFRIPIQVHVRNYCKGNPSKIIFDHYNKIYEKELQVLLEDPKYKAIYDRYNLELEYIKYNTGRVPKTLTASNWLHLLKSSTKTQKRSYIDFLWKLEKKEEHRQEKKLKKKEKKEIEEIKKNEKYLLGNSLFFRIRDQTINEFYNSRLISAMLHEPTIIYDLGYDEYMDPFEKENCAKQLLLSFSTNRIHEEPFNLYFCNVNYENRVMQKFHKLLPQLYEPHFPLNITSKSYLEIFDKNQLVYLTPNAQTILENFDPNLIYIIGGIVDKRDTKPYSFQKANKEGIKMMRLPLSEMLNWGTGSSKNLPLNQVLHIMLELKRTKNWTEALNVIPKRKLKEIKEKEQKRKQDIIMYKFYR</sequence>
<dbReference type="CTD" id="37124"/>
<accession>A0A8B6Z7D3</accession>
<keyword evidence="8" id="KW-0496">Mitochondrion</keyword>
<evidence type="ECO:0000256" key="8">
    <source>
        <dbReference type="ARBA" id="ARBA00023128"/>
    </source>
</evidence>
<dbReference type="PROSITE" id="PS51675">
    <property type="entry name" value="SAM_MT_TRM10"/>
    <property type="match status" value="1"/>
</dbReference>
<comment type="subcellular location">
    <subcellularLocation>
        <location evidence="1">Mitochondrion</location>
    </subcellularLocation>
</comment>
<keyword evidence="2" id="KW-0489">Methyltransferase</keyword>
<dbReference type="RefSeq" id="XP_006567053.2">
    <property type="nucleotide sequence ID" value="XM_006566990.3"/>
</dbReference>
<evidence type="ECO:0000256" key="3">
    <source>
        <dbReference type="ARBA" id="ARBA00022679"/>
    </source>
</evidence>
<name>A0A7M7GUJ3_APIME</name>
<keyword evidence="4" id="KW-0949">S-adenosyl-L-methionine</keyword>
<evidence type="ECO:0000256" key="5">
    <source>
        <dbReference type="ARBA" id="ARBA00022694"/>
    </source>
</evidence>
<reference evidence="13" key="2">
    <citation type="submission" date="2025-04" db="UniProtKB">
        <authorList>
            <consortium name="RefSeq"/>
        </authorList>
    </citation>
    <scope>IDENTIFICATION</scope>
    <source>
        <strain evidence="13">DH4</strain>
        <tissue evidence="13">Whole body</tissue>
    </source>
</reference>
<dbReference type="PANTHER" id="PTHR13563">
    <property type="entry name" value="TRNA (GUANINE-9-) METHYLTRANSFERASE"/>
    <property type="match status" value="1"/>
</dbReference>
<dbReference type="GeneID" id="100577673"/>
<gene>
    <name evidence="13" type="primary">LOC100577673</name>
</gene>
<dbReference type="GO" id="GO:0032259">
    <property type="term" value="P:methylation"/>
    <property type="evidence" value="ECO:0007669"/>
    <property type="project" value="UniProtKB-KW"/>
</dbReference>
<keyword evidence="7" id="KW-0175">Coiled coil</keyword>
<evidence type="ECO:0000256" key="1">
    <source>
        <dbReference type="ARBA" id="ARBA00004173"/>
    </source>
</evidence>
<dbReference type="InterPro" id="IPR007356">
    <property type="entry name" value="tRNA_m1G_MeTrfase_euk"/>
</dbReference>
<evidence type="ECO:0000256" key="9">
    <source>
        <dbReference type="ARBA" id="ARBA00029803"/>
    </source>
</evidence>
<evidence type="ECO:0000256" key="4">
    <source>
        <dbReference type="ARBA" id="ARBA00022691"/>
    </source>
</evidence>
<feature type="domain" description="SAM-dependent MTase TRM10-type" evidence="10">
    <location>
        <begin position="174"/>
        <end position="368"/>
    </location>
</feature>
<dbReference type="CDD" id="cd18102">
    <property type="entry name" value="Trm10_MRRP1"/>
    <property type="match status" value="1"/>
</dbReference>
<keyword evidence="12" id="KW-1185">Reference proteome</keyword>
<reference evidence="11" key="1">
    <citation type="submission" date="2021-01" db="UniProtKB">
        <authorList>
            <consortium name="EnsemblMetazoa"/>
        </authorList>
    </citation>
    <scope>IDENTIFICATION</scope>
    <source>
        <strain evidence="11">DH4</strain>
    </source>
</reference>
<dbReference type="GO" id="GO:0000049">
    <property type="term" value="F:tRNA binding"/>
    <property type="evidence" value="ECO:0007669"/>
    <property type="project" value="TreeGrafter"/>
</dbReference>
<evidence type="ECO:0000313" key="12">
    <source>
        <dbReference type="Proteomes" id="UP000005203"/>
    </source>
</evidence>
<dbReference type="KEGG" id="ame:100577673"/>
<dbReference type="Proteomes" id="UP000005203">
    <property type="component" value="Linkage group LG12"/>
</dbReference>
<dbReference type="Gene3D" id="3.40.1280.30">
    <property type="match status" value="1"/>
</dbReference>
<dbReference type="GO" id="GO:0097745">
    <property type="term" value="P:mitochondrial tRNA 5'-end processing"/>
    <property type="evidence" value="ECO:0007669"/>
    <property type="project" value="TreeGrafter"/>
</dbReference>
<dbReference type="GO" id="GO:0008168">
    <property type="term" value="F:methyltransferase activity"/>
    <property type="evidence" value="ECO:0007669"/>
    <property type="project" value="UniProtKB-KW"/>
</dbReference>
<evidence type="ECO:0000256" key="2">
    <source>
        <dbReference type="ARBA" id="ARBA00022603"/>
    </source>
</evidence>
<dbReference type="EnsemblMetazoa" id="XM_006566990">
    <property type="protein sequence ID" value="XP_006567053"/>
    <property type="gene ID" value="LOC100577673"/>
</dbReference>
<keyword evidence="3" id="KW-0808">Transferase</keyword>